<keyword evidence="1" id="KW-1133">Transmembrane helix</keyword>
<reference evidence="2" key="1">
    <citation type="journal article" date="2023" name="BMC Genomics">
        <title>Chromosome-level genome assemblies of Cutaneotrichosporon spp. (Trichosporonales, Basidiomycota) reveal imbalanced evolution between nucleotide sequences and chromosome synteny.</title>
        <authorList>
            <person name="Kobayashi Y."/>
            <person name="Kayamori A."/>
            <person name="Aoki K."/>
            <person name="Shiwa Y."/>
            <person name="Matsutani M."/>
            <person name="Fujita N."/>
            <person name="Sugita T."/>
            <person name="Iwasaki W."/>
            <person name="Tanaka N."/>
            <person name="Takashima M."/>
        </authorList>
    </citation>
    <scope>NUCLEOTIDE SEQUENCE</scope>
    <source>
        <strain evidence="2">HIS019</strain>
    </source>
</reference>
<feature type="transmembrane region" description="Helical" evidence="1">
    <location>
        <begin position="72"/>
        <end position="94"/>
    </location>
</feature>
<keyword evidence="3" id="KW-1185">Reference proteome</keyword>
<evidence type="ECO:0000256" key="1">
    <source>
        <dbReference type="SAM" id="Phobius"/>
    </source>
</evidence>
<proteinExistence type="predicted"/>
<dbReference type="AlphaFoldDB" id="A0AA48QWE8"/>
<evidence type="ECO:0000313" key="2">
    <source>
        <dbReference type="EMBL" id="BEI92087.1"/>
    </source>
</evidence>
<gene>
    <name evidence="2" type="ORF">CcaverHIS019_0409070</name>
</gene>
<accession>A0AA48QWE8</accession>
<dbReference type="GeneID" id="85495957"/>
<dbReference type="KEGG" id="ccac:CcaHIS019_0409070"/>
<sequence>MLAVLAVLAPAVRAQVEATTTVSASAITVPLPVTITVSPASHSWAIVSATTAWAASHSDSGSWAHGPPAGDIAAIVLGVVVGLQFIAILLMLLWMRRIRRRLAVAQAQRPSEVHVWHNKSMEIEKDKVCGWCVKDGR</sequence>
<evidence type="ECO:0000313" key="3">
    <source>
        <dbReference type="Proteomes" id="UP001233271"/>
    </source>
</evidence>
<protein>
    <submittedName>
        <fullName evidence="2">Uncharacterized protein</fullName>
    </submittedName>
</protein>
<organism evidence="2 3">
    <name type="scientific">Cutaneotrichosporon cavernicola</name>
    <dbReference type="NCBI Taxonomy" id="279322"/>
    <lineage>
        <taxon>Eukaryota</taxon>
        <taxon>Fungi</taxon>
        <taxon>Dikarya</taxon>
        <taxon>Basidiomycota</taxon>
        <taxon>Agaricomycotina</taxon>
        <taxon>Tremellomycetes</taxon>
        <taxon>Trichosporonales</taxon>
        <taxon>Trichosporonaceae</taxon>
        <taxon>Cutaneotrichosporon</taxon>
    </lineage>
</organism>
<name>A0AA48QWE8_9TREE</name>
<dbReference type="RefSeq" id="XP_060457352.1">
    <property type="nucleotide sequence ID" value="XM_060600794.1"/>
</dbReference>
<dbReference type="Proteomes" id="UP001233271">
    <property type="component" value="Chromosome 4"/>
</dbReference>
<keyword evidence="1" id="KW-0472">Membrane</keyword>
<dbReference type="EMBL" id="AP028215">
    <property type="protein sequence ID" value="BEI92087.1"/>
    <property type="molecule type" value="Genomic_DNA"/>
</dbReference>
<keyword evidence="1" id="KW-0812">Transmembrane</keyword>